<dbReference type="EMBL" id="SDMP01000008">
    <property type="protein sequence ID" value="RYR42916.1"/>
    <property type="molecule type" value="Genomic_DNA"/>
</dbReference>
<organism evidence="2 3">
    <name type="scientific">Arachis hypogaea</name>
    <name type="common">Peanut</name>
    <dbReference type="NCBI Taxonomy" id="3818"/>
    <lineage>
        <taxon>Eukaryota</taxon>
        <taxon>Viridiplantae</taxon>
        <taxon>Streptophyta</taxon>
        <taxon>Embryophyta</taxon>
        <taxon>Tracheophyta</taxon>
        <taxon>Spermatophyta</taxon>
        <taxon>Magnoliopsida</taxon>
        <taxon>eudicotyledons</taxon>
        <taxon>Gunneridae</taxon>
        <taxon>Pentapetalae</taxon>
        <taxon>rosids</taxon>
        <taxon>fabids</taxon>
        <taxon>Fabales</taxon>
        <taxon>Fabaceae</taxon>
        <taxon>Papilionoideae</taxon>
        <taxon>50 kb inversion clade</taxon>
        <taxon>dalbergioids sensu lato</taxon>
        <taxon>Dalbergieae</taxon>
        <taxon>Pterocarpus clade</taxon>
        <taxon>Arachis</taxon>
    </lineage>
</organism>
<dbReference type="PANTHER" id="PTHR47074">
    <property type="entry name" value="BNAC02G40300D PROTEIN"/>
    <property type="match status" value="1"/>
</dbReference>
<protein>
    <recommendedName>
        <fullName evidence="1">RNase H type-1 domain-containing protein</fullName>
    </recommendedName>
</protein>
<dbReference type="InterPro" id="IPR052929">
    <property type="entry name" value="RNase_H-like_EbsB-rel"/>
</dbReference>
<keyword evidence="3" id="KW-1185">Reference proteome</keyword>
<reference evidence="2 3" key="1">
    <citation type="submission" date="2019-01" db="EMBL/GenBank/DDBJ databases">
        <title>Sequencing of cultivated peanut Arachis hypogaea provides insights into genome evolution and oil improvement.</title>
        <authorList>
            <person name="Chen X."/>
        </authorList>
    </citation>
    <scope>NUCLEOTIDE SEQUENCE [LARGE SCALE GENOMIC DNA]</scope>
    <source>
        <strain evidence="3">cv. Fuhuasheng</strain>
        <tissue evidence="2">Leaves</tissue>
    </source>
</reference>
<dbReference type="PANTHER" id="PTHR47074:SF11">
    <property type="entry name" value="REVERSE TRANSCRIPTASE-LIKE PROTEIN"/>
    <property type="match status" value="1"/>
</dbReference>
<dbReference type="CDD" id="cd06222">
    <property type="entry name" value="RNase_H_like"/>
    <property type="match status" value="1"/>
</dbReference>
<evidence type="ECO:0000313" key="3">
    <source>
        <dbReference type="Proteomes" id="UP000289738"/>
    </source>
</evidence>
<dbReference type="InterPro" id="IPR002156">
    <property type="entry name" value="RNaseH_domain"/>
</dbReference>
<dbReference type="InterPro" id="IPR044730">
    <property type="entry name" value="RNase_H-like_dom_plant"/>
</dbReference>
<gene>
    <name evidence="2" type="ORF">Ahy_A08g039348</name>
</gene>
<dbReference type="GO" id="GO:0003676">
    <property type="term" value="F:nucleic acid binding"/>
    <property type="evidence" value="ECO:0007669"/>
    <property type="project" value="InterPro"/>
</dbReference>
<name>A0A445BWJ0_ARAHY</name>
<comment type="caution">
    <text evidence="2">The sequence shown here is derived from an EMBL/GenBank/DDBJ whole genome shotgun (WGS) entry which is preliminary data.</text>
</comment>
<dbReference type="Proteomes" id="UP000289738">
    <property type="component" value="Chromosome A08"/>
</dbReference>
<accession>A0A445BWJ0</accession>
<feature type="domain" description="RNase H type-1" evidence="1">
    <location>
        <begin position="34"/>
        <end position="99"/>
    </location>
</feature>
<dbReference type="Pfam" id="PF13456">
    <property type="entry name" value="RVT_3"/>
    <property type="match status" value="1"/>
</dbReference>
<evidence type="ECO:0000259" key="1">
    <source>
        <dbReference type="Pfam" id="PF13456"/>
    </source>
</evidence>
<proteinExistence type="predicted"/>
<dbReference type="AlphaFoldDB" id="A0A445BWJ0"/>
<evidence type="ECO:0000313" key="2">
    <source>
        <dbReference type="EMBL" id="RYR42916.1"/>
    </source>
</evidence>
<dbReference type="GO" id="GO:0004523">
    <property type="term" value="F:RNA-DNA hybrid ribonuclease activity"/>
    <property type="evidence" value="ECO:0007669"/>
    <property type="project" value="InterPro"/>
</dbReference>
<sequence>MPPPKNWLEGNRHGNFSSSGQGLVRKNCIKVNNNFQLEKCIIEIDCLSLIQAIKAKTSLAEADAIIRDILHLLNEAPDVVVTCTPRDGNNLAHQLAAMAAKNGLKRQWIVNPPAQIKNTIRIEASRSKIYRIIQFWLQFLQAIKDNIENTFYLERRVLNQRRVKAGVDD</sequence>